<keyword evidence="3" id="KW-1185">Reference proteome</keyword>
<feature type="region of interest" description="Disordered" evidence="1">
    <location>
        <begin position="62"/>
        <end position="82"/>
    </location>
</feature>
<organism evidence="2 3">
    <name type="scientific">Gloeothece verrucosa (strain PCC 7822)</name>
    <name type="common">Cyanothece sp. (strain PCC 7822)</name>
    <dbReference type="NCBI Taxonomy" id="497965"/>
    <lineage>
        <taxon>Bacteria</taxon>
        <taxon>Bacillati</taxon>
        <taxon>Cyanobacteriota</taxon>
        <taxon>Cyanophyceae</taxon>
        <taxon>Oscillatoriophycideae</taxon>
        <taxon>Chroococcales</taxon>
        <taxon>Aphanothecaceae</taxon>
        <taxon>Gloeothece</taxon>
        <taxon>Gloeothece verrucosa</taxon>
    </lineage>
</organism>
<evidence type="ECO:0000256" key="1">
    <source>
        <dbReference type="SAM" id="MobiDB-lite"/>
    </source>
</evidence>
<dbReference type="eggNOG" id="ENOG5032GPW">
    <property type="taxonomic scope" value="Bacteria"/>
</dbReference>
<evidence type="ECO:0000313" key="3">
    <source>
        <dbReference type="Proteomes" id="UP000008206"/>
    </source>
</evidence>
<dbReference type="EMBL" id="CP002198">
    <property type="protein sequence ID" value="ADN13187.1"/>
    <property type="molecule type" value="Genomic_DNA"/>
</dbReference>
<protein>
    <submittedName>
        <fullName evidence="2">Uncharacterized protein</fullName>
    </submittedName>
</protein>
<evidence type="ECO:0000313" key="2">
    <source>
        <dbReference type="EMBL" id="ADN13187.1"/>
    </source>
</evidence>
<reference evidence="3" key="1">
    <citation type="journal article" date="2011" name="MBio">
        <title>Novel metabolic attributes of the genus Cyanothece, comprising a group of unicellular nitrogen-fixing Cyanobacteria.</title>
        <authorList>
            <person name="Bandyopadhyay A."/>
            <person name="Elvitigala T."/>
            <person name="Welsh E."/>
            <person name="Stockel J."/>
            <person name="Liberton M."/>
            <person name="Min H."/>
            <person name="Sherman L.A."/>
            <person name="Pakrasi H.B."/>
        </authorList>
    </citation>
    <scope>NUCLEOTIDE SEQUENCE [LARGE SCALE GENOMIC DNA]</scope>
    <source>
        <strain evidence="3">PCC 7822</strain>
    </source>
</reference>
<sequence>MKTVSGLKNKSVFIIGLLTIGVLGSPMAVSANETATMTNPSPLVSPTGTVGDLNGVSERDLAQNLGGIGGTSEDLQVPPQSDLRPEMSAYEAKTRALNLTLDRSDEKLGDTSRITRRLPLVHF</sequence>
<accession>E0UFS6</accession>
<dbReference type="HOGENOM" id="CLU_2069195_0_0_3"/>
<dbReference type="RefSeq" id="WP_013321294.1">
    <property type="nucleotide sequence ID" value="NC_014501.1"/>
</dbReference>
<dbReference type="KEGG" id="cyj:Cyan7822_1180"/>
<dbReference type="Proteomes" id="UP000008206">
    <property type="component" value="Chromosome"/>
</dbReference>
<dbReference type="AlphaFoldDB" id="E0UFS6"/>
<gene>
    <name evidence="2" type="ordered locus">Cyan7822_1180</name>
</gene>
<proteinExistence type="predicted"/>
<name>E0UFS6_GLOV7</name>